<dbReference type="Proteomes" id="UP001597183">
    <property type="component" value="Unassembled WGS sequence"/>
</dbReference>
<dbReference type="EMBL" id="JBHTMK010000037">
    <property type="protein sequence ID" value="MFD1368608.1"/>
    <property type="molecule type" value="Genomic_DNA"/>
</dbReference>
<keyword evidence="4" id="KW-1185">Reference proteome</keyword>
<sequence>MSEGFLTRPMLRSPAWQRLLHDVYIHRDARLDHRVWCRAAALVLPPGAAIGGLSAAHLWGLEIREARVSVVLPRSRSFRPHPHLVTHRTTLVPADLTVHEGIPVTTPERTAFDLGRRLSRAGALGLLDAMLHRHILGLDAVRTMTEQRLTWPGGAELADLIRIADPRAESPMESHLRLLLIDARLPPAIPQLEIHDRSGGFLARADLAWPESDLIAEYDGDQHRDRAQFRHDVTRLNALRTAGWTVLRFTADDVLRHPRRLVATVSAALAEAAERQSGRHPQSAGR</sequence>
<dbReference type="InterPro" id="IPR011335">
    <property type="entry name" value="Restrct_endonuc-II-like"/>
</dbReference>
<dbReference type="SUPFAM" id="SSF52980">
    <property type="entry name" value="Restriction endonuclease-like"/>
    <property type="match status" value="1"/>
</dbReference>
<evidence type="ECO:0000313" key="3">
    <source>
        <dbReference type="EMBL" id="MFD1368608.1"/>
    </source>
</evidence>
<reference evidence="4" key="1">
    <citation type="journal article" date="2019" name="Int. J. Syst. Evol. Microbiol.">
        <title>The Global Catalogue of Microorganisms (GCM) 10K type strain sequencing project: providing services to taxonomists for standard genome sequencing and annotation.</title>
        <authorList>
            <consortium name="The Broad Institute Genomics Platform"/>
            <consortium name="The Broad Institute Genome Sequencing Center for Infectious Disease"/>
            <person name="Wu L."/>
            <person name="Ma J."/>
        </authorList>
    </citation>
    <scope>NUCLEOTIDE SEQUENCE [LARGE SCALE GENOMIC DNA]</scope>
    <source>
        <strain evidence="4">CCM 7526</strain>
    </source>
</reference>
<name>A0ABW4AEF1_9ACTN</name>
<dbReference type="InterPro" id="IPR018547">
    <property type="entry name" value="AbiEi_C"/>
</dbReference>
<gene>
    <name evidence="3" type="ORF">ACFQ5G_24930</name>
</gene>
<accession>A0ABW4AEF1</accession>
<proteinExistence type="predicted"/>
<dbReference type="Pfam" id="PF09407">
    <property type="entry name" value="AbiEi_1"/>
    <property type="match status" value="1"/>
</dbReference>
<dbReference type="InterPro" id="IPR007569">
    <property type="entry name" value="DUF559"/>
</dbReference>
<feature type="domain" description="DUF559" evidence="1">
    <location>
        <begin position="209"/>
        <end position="269"/>
    </location>
</feature>
<organism evidence="3 4">
    <name type="scientific">Actinoplanes sichuanensis</name>
    <dbReference type="NCBI Taxonomy" id="512349"/>
    <lineage>
        <taxon>Bacteria</taxon>
        <taxon>Bacillati</taxon>
        <taxon>Actinomycetota</taxon>
        <taxon>Actinomycetes</taxon>
        <taxon>Micromonosporales</taxon>
        <taxon>Micromonosporaceae</taxon>
        <taxon>Actinoplanes</taxon>
    </lineage>
</organism>
<dbReference type="RefSeq" id="WP_317788585.1">
    <property type="nucleotide sequence ID" value="NZ_AP028461.1"/>
</dbReference>
<evidence type="ECO:0000259" key="2">
    <source>
        <dbReference type="Pfam" id="PF09407"/>
    </source>
</evidence>
<feature type="domain" description="AbiEi antitoxin C-terminal" evidence="2">
    <location>
        <begin position="50"/>
        <end position="132"/>
    </location>
</feature>
<dbReference type="Pfam" id="PF04480">
    <property type="entry name" value="DUF559"/>
    <property type="match status" value="1"/>
</dbReference>
<comment type="caution">
    <text evidence="3">The sequence shown here is derived from an EMBL/GenBank/DDBJ whole genome shotgun (WGS) entry which is preliminary data.</text>
</comment>
<evidence type="ECO:0000313" key="4">
    <source>
        <dbReference type="Proteomes" id="UP001597183"/>
    </source>
</evidence>
<dbReference type="Gene3D" id="3.40.960.10">
    <property type="entry name" value="VSR Endonuclease"/>
    <property type="match status" value="1"/>
</dbReference>
<evidence type="ECO:0000259" key="1">
    <source>
        <dbReference type="Pfam" id="PF04480"/>
    </source>
</evidence>
<protein>
    <submittedName>
        <fullName evidence="3">DUF559 domain-containing protein</fullName>
    </submittedName>
</protein>